<dbReference type="EMBL" id="BGPR01001202">
    <property type="protein sequence ID" value="GBM48105.1"/>
    <property type="molecule type" value="Genomic_DNA"/>
</dbReference>
<proteinExistence type="predicted"/>
<name>A0A4Y2G5W2_ARAVE</name>
<keyword evidence="2" id="KW-1185">Reference proteome</keyword>
<protein>
    <recommendedName>
        <fullName evidence="3">DNA-directed DNA polymerase</fullName>
    </recommendedName>
</protein>
<evidence type="ECO:0000313" key="2">
    <source>
        <dbReference type="Proteomes" id="UP000499080"/>
    </source>
</evidence>
<dbReference type="Proteomes" id="UP000499080">
    <property type="component" value="Unassembled WGS sequence"/>
</dbReference>
<accession>A0A4Y2G5W2</accession>
<evidence type="ECO:0008006" key="3">
    <source>
        <dbReference type="Google" id="ProtNLM"/>
    </source>
</evidence>
<organism evidence="1 2">
    <name type="scientific">Araneus ventricosus</name>
    <name type="common">Orbweaver spider</name>
    <name type="synonym">Epeira ventricosa</name>
    <dbReference type="NCBI Taxonomy" id="182803"/>
    <lineage>
        <taxon>Eukaryota</taxon>
        <taxon>Metazoa</taxon>
        <taxon>Ecdysozoa</taxon>
        <taxon>Arthropoda</taxon>
        <taxon>Chelicerata</taxon>
        <taxon>Arachnida</taxon>
        <taxon>Araneae</taxon>
        <taxon>Araneomorphae</taxon>
        <taxon>Entelegynae</taxon>
        <taxon>Araneoidea</taxon>
        <taxon>Araneidae</taxon>
        <taxon>Araneus</taxon>
    </lineage>
</organism>
<dbReference type="OrthoDB" id="6105437at2759"/>
<comment type="caution">
    <text evidence="1">The sequence shown here is derived from an EMBL/GenBank/DDBJ whole genome shotgun (WGS) entry which is preliminary data.</text>
</comment>
<dbReference type="AlphaFoldDB" id="A0A4Y2G5W2"/>
<gene>
    <name evidence="1" type="ORF">AVEN_34423_1</name>
</gene>
<reference evidence="1 2" key="1">
    <citation type="journal article" date="2019" name="Sci. Rep.">
        <title>Orb-weaving spider Araneus ventricosus genome elucidates the spidroin gene catalogue.</title>
        <authorList>
            <person name="Kono N."/>
            <person name="Nakamura H."/>
            <person name="Ohtoshi R."/>
            <person name="Moran D.A.P."/>
            <person name="Shinohara A."/>
            <person name="Yoshida Y."/>
            <person name="Fujiwara M."/>
            <person name="Mori M."/>
            <person name="Tomita M."/>
            <person name="Arakawa K."/>
        </authorList>
    </citation>
    <scope>NUCLEOTIDE SEQUENCE [LARGE SCALE GENOMIC DNA]</scope>
</reference>
<evidence type="ECO:0000313" key="1">
    <source>
        <dbReference type="EMBL" id="GBM48105.1"/>
    </source>
</evidence>
<sequence length="297" mass="34088">MFDVVTIKRPRGAGKKPVLNIGIDRLRKKSVISIPFDDEGICHARAVVVGHAAATNHPKYNSIRIGKWPLQKTLALQLHQNSGVPVSACELDEIKKFEQFLNVQIHVISSENFNKLIYKGVEKTLKLYLWHHDNHYDLIKSMSGFLGKKLYCSHCDKEYEHYWEHRCNECYLKIVSDVDILRRCCLQFRTDFLTVNGVDPFSYSTIASVCMGVYRSKHLPAEMIPVRGYTGSNSFSKESIEWLKYMEHTLGIEICHALNGRGEKNIHGIHVDGYCEETKTVFEFHGCFFHGCEVCML</sequence>